<feature type="compositionally biased region" description="Acidic residues" evidence="1">
    <location>
        <begin position="505"/>
        <end position="526"/>
    </location>
</feature>
<organism evidence="3 4">
    <name type="scientific">Hymenoscyphus albidus</name>
    <dbReference type="NCBI Taxonomy" id="595503"/>
    <lineage>
        <taxon>Eukaryota</taxon>
        <taxon>Fungi</taxon>
        <taxon>Dikarya</taxon>
        <taxon>Ascomycota</taxon>
        <taxon>Pezizomycotina</taxon>
        <taxon>Leotiomycetes</taxon>
        <taxon>Helotiales</taxon>
        <taxon>Helotiaceae</taxon>
        <taxon>Hymenoscyphus</taxon>
    </lineage>
</organism>
<dbReference type="InterPro" id="IPR002575">
    <property type="entry name" value="Aminoglycoside_PTrfase"/>
</dbReference>
<reference evidence="3" key="1">
    <citation type="submission" date="2021-07" db="EMBL/GenBank/DDBJ databases">
        <authorList>
            <person name="Durling M."/>
        </authorList>
    </citation>
    <scope>NUCLEOTIDE SEQUENCE</scope>
</reference>
<feature type="compositionally biased region" description="Acidic residues" evidence="1">
    <location>
        <begin position="94"/>
        <end position="103"/>
    </location>
</feature>
<feature type="compositionally biased region" description="Low complexity" evidence="1">
    <location>
        <begin position="59"/>
        <end position="74"/>
    </location>
</feature>
<feature type="compositionally biased region" description="Basic and acidic residues" evidence="1">
    <location>
        <begin position="527"/>
        <end position="538"/>
    </location>
</feature>
<dbReference type="PANTHER" id="PTHR21310">
    <property type="entry name" value="AMINOGLYCOSIDE PHOSPHOTRANSFERASE-RELATED-RELATED"/>
    <property type="match status" value="1"/>
</dbReference>
<feature type="compositionally biased region" description="Acidic residues" evidence="1">
    <location>
        <begin position="539"/>
        <end position="555"/>
    </location>
</feature>
<evidence type="ECO:0000259" key="2">
    <source>
        <dbReference type="Pfam" id="PF01636"/>
    </source>
</evidence>
<dbReference type="AlphaFoldDB" id="A0A9N9LTS0"/>
<feature type="region of interest" description="Disordered" evidence="1">
    <location>
        <begin position="59"/>
        <end position="110"/>
    </location>
</feature>
<dbReference type="InterPro" id="IPR051678">
    <property type="entry name" value="AGP_Transferase"/>
</dbReference>
<protein>
    <recommendedName>
        <fullName evidence="2">Aminoglycoside phosphotransferase domain-containing protein</fullName>
    </recommendedName>
</protein>
<dbReference type="SUPFAM" id="SSF56112">
    <property type="entry name" value="Protein kinase-like (PK-like)"/>
    <property type="match status" value="1"/>
</dbReference>
<proteinExistence type="predicted"/>
<sequence>MMTGSGDQTPTTNKDGRSTTLKSLGHDIAIIHSMSMPSKPISIMDKNELVNRLSSIHSEIGSNSSSSTSSGSTTPSPPVDSLILELSSAKDDTGIDDDDDDAASDAGSTCSSTYEFSQESFDTFKDKVIQLCHDIGYGEPSLVDRREGGSFNRIIGLIFGSEKHSNCILRIPRFPKDDNCVNDIIDEVSILQYIKGLNIVQVPSVLAYDFTTNNALESQYVLQEQIPGKQIQEVFYKLPICEKLQITTQVAEIITKLEATVLEKPGRLIGKRDLPLVSTAHAASDGDIVITGYRKNGISDLPMVSRQPIVRYICELLEHHKNGWDGYSDVVEMLDELQTVAKQMAKAGLIRIYDDENVLWHWDINSRNILIQPKTGTTEGSSVEWEITGVLDWDDAKSVPLVIARKPPSWIWFDEEIRTRQWTGDRDTKPERDLTDDELLIKAKFDQIMTKNSPSYMEDAYRRGPWLRRLAYFAFHGFKVAWDWDKQKKFVEQWNEFYESLNLPESDDEEGSEDGSQDGSEDSGNEGSKDDEGDQNKDDGDDGDDDVDDDGDDVEVVGNCA</sequence>
<dbReference type="OrthoDB" id="2968323at2759"/>
<keyword evidence="4" id="KW-1185">Reference proteome</keyword>
<dbReference type="InterPro" id="IPR011009">
    <property type="entry name" value="Kinase-like_dom_sf"/>
</dbReference>
<dbReference type="Pfam" id="PF01636">
    <property type="entry name" value="APH"/>
    <property type="match status" value="1"/>
</dbReference>
<gene>
    <name evidence="3" type="ORF">HYALB_00008218</name>
</gene>
<dbReference type="PANTHER" id="PTHR21310:SF56">
    <property type="entry name" value="AMINOGLYCOSIDE PHOSPHOTRANSFERASE DOMAIN-CONTAINING PROTEIN"/>
    <property type="match status" value="1"/>
</dbReference>
<feature type="domain" description="Aminoglycoside phosphotransferase" evidence="2">
    <location>
        <begin position="167"/>
        <end position="398"/>
    </location>
</feature>
<accession>A0A9N9LTS0</accession>
<name>A0A9N9LTS0_9HELO</name>
<evidence type="ECO:0000256" key="1">
    <source>
        <dbReference type="SAM" id="MobiDB-lite"/>
    </source>
</evidence>
<dbReference type="Proteomes" id="UP000701801">
    <property type="component" value="Unassembled WGS sequence"/>
</dbReference>
<feature type="region of interest" description="Disordered" evidence="1">
    <location>
        <begin position="503"/>
        <end position="561"/>
    </location>
</feature>
<evidence type="ECO:0000313" key="4">
    <source>
        <dbReference type="Proteomes" id="UP000701801"/>
    </source>
</evidence>
<dbReference type="EMBL" id="CAJVRM010000440">
    <property type="protein sequence ID" value="CAG8981064.1"/>
    <property type="molecule type" value="Genomic_DNA"/>
</dbReference>
<feature type="region of interest" description="Disordered" evidence="1">
    <location>
        <begin position="1"/>
        <end position="20"/>
    </location>
</feature>
<comment type="caution">
    <text evidence="3">The sequence shown here is derived from an EMBL/GenBank/DDBJ whole genome shotgun (WGS) entry which is preliminary data.</text>
</comment>
<evidence type="ECO:0000313" key="3">
    <source>
        <dbReference type="EMBL" id="CAG8981064.1"/>
    </source>
</evidence>